<keyword evidence="5" id="KW-1185">Reference proteome</keyword>
<dbReference type="GO" id="GO:0003747">
    <property type="term" value="F:translation release factor activity"/>
    <property type="evidence" value="ECO:0007669"/>
    <property type="project" value="InterPro"/>
</dbReference>
<accession>A0A1H6I945</accession>
<evidence type="ECO:0000259" key="3">
    <source>
        <dbReference type="PROSITE" id="PS00745"/>
    </source>
</evidence>
<dbReference type="Gene3D" id="3.30.160.20">
    <property type="match status" value="1"/>
</dbReference>
<name>A0A1H6I945_MAGFU</name>
<protein>
    <submittedName>
        <fullName evidence="4">Ribosome-associated protein</fullName>
    </submittedName>
</protein>
<feature type="region of interest" description="Disordered" evidence="2">
    <location>
        <begin position="107"/>
        <end position="146"/>
    </location>
</feature>
<reference evidence="5" key="1">
    <citation type="submission" date="2016-10" db="EMBL/GenBank/DDBJ databases">
        <authorList>
            <person name="Varghese N."/>
            <person name="Submissions S."/>
        </authorList>
    </citation>
    <scope>NUCLEOTIDE SEQUENCE [LARGE SCALE GENOMIC DNA]</scope>
    <source>
        <strain evidence="5">DSM 13234</strain>
    </source>
</reference>
<dbReference type="RefSeq" id="WP_244511156.1">
    <property type="nucleotide sequence ID" value="NZ_FNWO01000009.1"/>
</dbReference>
<dbReference type="InterPro" id="IPR000352">
    <property type="entry name" value="Pep_chain_release_fac_I"/>
</dbReference>
<feature type="domain" description="Prokaryotic-type class I peptide chain release factors" evidence="3">
    <location>
        <begin position="28"/>
        <end position="44"/>
    </location>
</feature>
<dbReference type="NCBIfam" id="NF006718">
    <property type="entry name" value="PRK09256.1"/>
    <property type="match status" value="1"/>
</dbReference>
<comment type="similarity">
    <text evidence="1">Belongs to the prokaryotic/mitochondrial release factor family.</text>
</comment>
<dbReference type="PANTHER" id="PTHR47814:SF1">
    <property type="entry name" value="PEPTIDYL-TRNA HYDROLASE ARFB"/>
    <property type="match status" value="1"/>
</dbReference>
<evidence type="ECO:0000313" key="5">
    <source>
        <dbReference type="Proteomes" id="UP000182983"/>
    </source>
</evidence>
<dbReference type="GO" id="GO:0043022">
    <property type="term" value="F:ribosome binding"/>
    <property type="evidence" value="ECO:0007669"/>
    <property type="project" value="TreeGrafter"/>
</dbReference>
<sequence>MPYLFVTMIPITDRIAIAESEIEESYQRASGPGGQNVNTLSSAVRLRFDVRNSPSLPDAVKERLERLGGRRINRDGVLMILAQCHRTQEANRRDALERLVALIRDAVPPPVPRRPTRPTLGSRTRRLESKTLRASVKAMRRSPPTD</sequence>
<organism evidence="4 5">
    <name type="scientific">Magnetospirillum fulvum</name>
    <name type="common">Rhodospirillum fulvum</name>
    <dbReference type="NCBI Taxonomy" id="1082"/>
    <lineage>
        <taxon>Bacteria</taxon>
        <taxon>Pseudomonadati</taxon>
        <taxon>Pseudomonadota</taxon>
        <taxon>Alphaproteobacteria</taxon>
        <taxon>Rhodospirillales</taxon>
        <taxon>Rhodospirillaceae</taxon>
        <taxon>Magnetospirillum</taxon>
    </lineage>
</organism>
<dbReference type="SUPFAM" id="SSF75620">
    <property type="entry name" value="Release factor"/>
    <property type="match status" value="1"/>
</dbReference>
<evidence type="ECO:0000256" key="2">
    <source>
        <dbReference type="SAM" id="MobiDB-lite"/>
    </source>
</evidence>
<dbReference type="PROSITE" id="PS00745">
    <property type="entry name" value="RF_PROK_I"/>
    <property type="match status" value="1"/>
</dbReference>
<dbReference type="Pfam" id="PF00472">
    <property type="entry name" value="RF-1"/>
    <property type="match status" value="1"/>
</dbReference>
<dbReference type="GO" id="GO:0072344">
    <property type="term" value="P:rescue of stalled ribosome"/>
    <property type="evidence" value="ECO:0007669"/>
    <property type="project" value="TreeGrafter"/>
</dbReference>
<dbReference type="GO" id="GO:0004045">
    <property type="term" value="F:peptidyl-tRNA hydrolase activity"/>
    <property type="evidence" value="ECO:0007669"/>
    <property type="project" value="TreeGrafter"/>
</dbReference>
<dbReference type="InterPro" id="IPR045853">
    <property type="entry name" value="Pep_chain_release_fac_I_sf"/>
</dbReference>
<gene>
    <name evidence="4" type="ORF">SAMN04244559_02276</name>
</gene>
<proteinExistence type="inferred from homology"/>
<dbReference type="EMBL" id="FNWO01000009">
    <property type="protein sequence ID" value="SEH43293.1"/>
    <property type="molecule type" value="Genomic_DNA"/>
</dbReference>
<dbReference type="AlphaFoldDB" id="A0A1H6I945"/>
<evidence type="ECO:0000313" key="4">
    <source>
        <dbReference type="EMBL" id="SEH43293.1"/>
    </source>
</evidence>
<evidence type="ECO:0000256" key="1">
    <source>
        <dbReference type="ARBA" id="ARBA00010835"/>
    </source>
</evidence>
<dbReference type="PANTHER" id="PTHR47814">
    <property type="entry name" value="PEPTIDYL-TRNA HYDROLASE ARFB"/>
    <property type="match status" value="1"/>
</dbReference>
<dbReference type="Proteomes" id="UP000182983">
    <property type="component" value="Unassembled WGS sequence"/>
</dbReference>